<name>A0AAN3A3W6_BACO1</name>
<reference evidence="2" key="2">
    <citation type="submission" date="2007-04" db="EMBL/GenBank/DDBJ databases">
        <title>Draft genome sequence of Bacteroides ovatus (ATCC 8483).</title>
        <authorList>
            <person name="Sudarsanam P."/>
            <person name="Ley R."/>
            <person name="Guruge J."/>
            <person name="Turnbaugh P.J."/>
            <person name="Mahowald M."/>
            <person name="Liep D."/>
            <person name="Gordon J."/>
        </authorList>
    </citation>
    <scope>NUCLEOTIDE SEQUENCE [LARGE SCALE GENOMIC DNA]</scope>
    <source>
        <strain evidence="2">ATCC 8483 / DSM 1896 / JCM 5824 / BCRC 10623 / CCUG 4943 / NCTC 11153</strain>
    </source>
</reference>
<dbReference type="EMBL" id="AAXF02000054">
    <property type="protein sequence ID" value="EDO09669.1"/>
    <property type="molecule type" value="Genomic_DNA"/>
</dbReference>
<accession>A0AAN3A3W6</accession>
<comment type="caution">
    <text evidence="1">The sequence shown here is derived from an EMBL/GenBank/DDBJ whole genome shotgun (WGS) entry which is preliminary data.</text>
</comment>
<evidence type="ECO:0000313" key="1">
    <source>
        <dbReference type="EMBL" id="EDO09669.1"/>
    </source>
</evidence>
<dbReference type="Proteomes" id="UP000005475">
    <property type="component" value="Unassembled WGS sequence"/>
</dbReference>
<sequence length="57" mass="6422">MHISSPRLISLSVLGEIANSLEKKLLLKIRSVPIKANTKLLKNSYGFCFSFAMSFYD</sequence>
<evidence type="ECO:0000313" key="2">
    <source>
        <dbReference type="Proteomes" id="UP000005475"/>
    </source>
</evidence>
<proteinExistence type="predicted"/>
<reference evidence="1 2" key="1">
    <citation type="submission" date="2007-03" db="EMBL/GenBank/DDBJ databases">
        <authorList>
            <person name="Fulton L."/>
            <person name="Clifton S."/>
            <person name="Fulton B."/>
            <person name="Xu J."/>
            <person name="Minx P."/>
            <person name="Pepin K.H."/>
            <person name="Johnson M."/>
            <person name="Thiruvilangam P."/>
            <person name="Bhonagiri V."/>
            <person name="Nash W.E."/>
            <person name="Mardis E.R."/>
            <person name="Wilson R.K."/>
        </authorList>
    </citation>
    <scope>NUCLEOTIDE SEQUENCE [LARGE SCALE GENOMIC DNA]</scope>
    <source>
        <strain evidence="2">ATCC 8483 / DSM 1896 / JCM 5824 / BCRC 10623 / CCUG 4943 / NCTC 11153</strain>
    </source>
</reference>
<organism evidence="1 2">
    <name type="scientific">Bacteroides ovatus (strain ATCC 8483 / DSM 1896 / JCM 5824 / BCRC 10623 / CCUG 4943 / NCTC 11153)</name>
    <dbReference type="NCBI Taxonomy" id="411476"/>
    <lineage>
        <taxon>Bacteria</taxon>
        <taxon>Pseudomonadati</taxon>
        <taxon>Bacteroidota</taxon>
        <taxon>Bacteroidia</taxon>
        <taxon>Bacteroidales</taxon>
        <taxon>Bacteroidaceae</taxon>
        <taxon>Bacteroides</taxon>
    </lineage>
</organism>
<gene>
    <name evidence="1" type="ORF">BACOVA_05532</name>
</gene>
<dbReference type="AlphaFoldDB" id="A0AAN3A3W6"/>
<protein>
    <submittedName>
        <fullName evidence="1">Uncharacterized protein</fullName>
    </submittedName>
</protein>